<organism evidence="1 2">
    <name type="scientific">Roseiconus nitratireducens</name>
    <dbReference type="NCBI Taxonomy" id="2605748"/>
    <lineage>
        <taxon>Bacteria</taxon>
        <taxon>Pseudomonadati</taxon>
        <taxon>Planctomycetota</taxon>
        <taxon>Planctomycetia</taxon>
        <taxon>Pirellulales</taxon>
        <taxon>Pirellulaceae</taxon>
        <taxon>Roseiconus</taxon>
    </lineage>
</organism>
<proteinExistence type="predicted"/>
<protein>
    <submittedName>
        <fullName evidence="1">Uncharacterized protein</fullName>
    </submittedName>
</protein>
<dbReference type="RefSeq" id="WP_161604817.1">
    <property type="nucleotide sequence ID" value="NZ_VWOX01000039.1"/>
</dbReference>
<accession>A0A5M6CNX7</accession>
<name>A0A5M6CNX7_9BACT</name>
<dbReference type="Proteomes" id="UP000324479">
    <property type="component" value="Unassembled WGS sequence"/>
</dbReference>
<evidence type="ECO:0000313" key="2">
    <source>
        <dbReference type="Proteomes" id="UP000324479"/>
    </source>
</evidence>
<reference evidence="1 2" key="1">
    <citation type="submission" date="2019-08" db="EMBL/GenBank/DDBJ databases">
        <authorList>
            <person name="Dhanesh K."/>
            <person name="Kumar G."/>
            <person name="Sasikala C."/>
            <person name="Venkata Ramana C."/>
        </authorList>
    </citation>
    <scope>NUCLEOTIDE SEQUENCE [LARGE SCALE GENOMIC DNA]</scope>
    <source>
        <strain evidence="1 2">JC645</strain>
    </source>
</reference>
<evidence type="ECO:0000313" key="1">
    <source>
        <dbReference type="EMBL" id="KAA5536090.1"/>
    </source>
</evidence>
<dbReference type="AlphaFoldDB" id="A0A5M6CNX7"/>
<gene>
    <name evidence="1" type="ORF">FYK55_28255</name>
</gene>
<keyword evidence="2" id="KW-1185">Reference proteome</keyword>
<sequence length="101" mass="11315">MQFLPLPCFTTASRSCPEIPGHLACVYSGYFAALQSDGYTVRFGYGHLRIMVPSMMSRYHTFRLKMETHTVLHKPGNNAVNRRMEFGILKMVNQSSVLGGG</sequence>
<dbReference type="EMBL" id="VWOX01000039">
    <property type="protein sequence ID" value="KAA5536090.1"/>
    <property type="molecule type" value="Genomic_DNA"/>
</dbReference>
<comment type="caution">
    <text evidence="1">The sequence shown here is derived from an EMBL/GenBank/DDBJ whole genome shotgun (WGS) entry which is preliminary data.</text>
</comment>